<organism evidence="2 3">
    <name type="scientific">Arabidopsis suecica</name>
    <name type="common">Swedish thale-cress</name>
    <name type="synonym">Cardaminopsis suecica</name>
    <dbReference type="NCBI Taxonomy" id="45249"/>
    <lineage>
        <taxon>Eukaryota</taxon>
        <taxon>Viridiplantae</taxon>
        <taxon>Streptophyta</taxon>
        <taxon>Embryophyta</taxon>
        <taxon>Tracheophyta</taxon>
        <taxon>Spermatophyta</taxon>
        <taxon>Magnoliopsida</taxon>
        <taxon>eudicotyledons</taxon>
        <taxon>Gunneridae</taxon>
        <taxon>Pentapetalae</taxon>
        <taxon>rosids</taxon>
        <taxon>malvids</taxon>
        <taxon>Brassicales</taxon>
        <taxon>Brassicaceae</taxon>
        <taxon>Camelineae</taxon>
        <taxon>Arabidopsis</taxon>
    </lineage>
</organism>
<name>A0A8T2B6Q0_ARASU</name>
<proteinExistence type="predicted"/>
<feature type="coiled-coil region" evidence="1">
    <location>
        <begin position="195"/>
        <end position="236"/>
    </location>
</feature>
<accession>A0A8T2B6Q0</accession>
<reference evidence="2 3" key="1">
    <citation type="submission" date="2020-12" db="EMBL/GenBank/DDBJ databases">
        <title>Concerted genomic and epigenomic changes stabilize Arabidopsis allopolyploids.</title>
        <authorList>
            <person name="Chen Z."/>
        </authorList>
    </citation>
    <scope>NUCLEOTIDE SEQUENCE [LARGE SCALE GENOMIC DNA]</scope>
    <source>
        <strain evidence="2">As9502</strain>
        <tissue evidence="2">Leaf</tissue>
    </source>
</reference>
<keyword evidence="1" id="KW-0175">Coiled coil</keyword>
<evidence type="ECO:0000313" key="3">
    <source>
        <dbReference type="Proteomes" id="UP000694251"/>
    </source>
</evidence>
<sequence>MEGNKLRVAKLKKERLRKSLMKAESKASDILSFTLSWRDLESHFDSIESDLVKRSQELESKEKHLEKRSHELESKGKILEKRAREIDTAYGFRREKLNRDRKIELKRTREQVEALQKNDMKQEVEHFTGKSCKEMSEELQVQQEKYEEILKKKKSEEKKLRSCTRDLAQREGDLRWVSMRLSKRCEELGWEKRKMNVLRKRNDEAERKLQHLNRALEEKQKEVDSIEKRLRECRNVKGRGNSDTSGDE</sequence>
<protein>
    <submittedName>
        <fullName evidence="2">Uncharacterized protein</fullName>
    </submittedName>
</protein>
<evidence type="ECO:0000256" key="1">
    <source>
        <dbReference type="SAM" id="Coils"/>
    </source>
</evidence>
<dbReference type="EMBL" id="JAEFBJ010000008">
    <property type="protein sequence ID" value="KAG7581646.1"/>
    <property type="molecule type" value="Genomic_DNA"/>
</dbReference>
<dbReference type="Proteomes" id="UP000694251">
    <property type="component" value="Chromosome 8"/>
</dbReference>
<feature type="coiled-coil region" evidence="1">
    <location>
        <begin position="55"/>
        <end position="166"/>
    </location>
</feature>
<comment type="caution">
    <text evidence="2">The sequence shown here is derived from an EMBL/GenBank/DDBJ whole genome shotgun (WGS) entry which is preliminary data.</text>
</comment>
<gene>
    <name evidence="2" type="ORF">ISN44_As08g013050</name>
</gene>
<dbReference type="AlphaFoldDB" id="A0A8T2B6Q0"/>
<evidence type="ECO:0000313" key="2">
    <source>
        <dbReference type="EMBL" id="KAG7581646.1"/>
    </source>
</evidence>
<dbReference type="OrthoDB" id="1166041at2759"/>
<keyword evidence="3" id="KW-1185">Reference proteome</keyword>